<evidence type="ECO:0000313" key="3">
    <source>
        <dbReference type="EMBL" id="MBO2447843.1"/>
    </source>
</evidence>
<accession>A0A939PD32</accession>
<dbReference type="Gene3D" id="6.10.30.10">
    <property type="match status" value="1"/>
</dbReference>
<keyword evidence="4" id="KW-1185">Reference proteome</keyword>
<dbReference type="InterPro" id="IPR002878">
    <property type="entry name" value="ChsH2_C"/>
</dbReference>
<dbReference type="PANTHER" id="PTHR34075">
    <property type="entry name" value="BLR3430 PROTEIN"/>
    <property type="match status" value="1"/>
</dbReference>
<evidence type="ECO:0000259" key="2">
    <source>
        <dbReference type="Pfam" id="PF12172"/>
    </source>
</evidence>
<reference evidence="3" key="1">
    <citation type="submission" date="2021-03" db="EMBL/GenBank/DDBJ databases">
        <authorList>
            <person name="Kanchanasin P."/>
            <person name="Saeng-In P."/>
            <person name="Phongsopitanun W."/>
            <person name="Yuki M."/>
            <person name="Kudo T."/>
            <person name="Ohkuma M."/>
            <person name="Tanasupawat S."/>
        </authorList>
    </citation>
    <scope>NUCLEOTIDE SEQUENCE</scope>
    <source>
        <strain evidence="3">GKU 128</strain>
    </source>
</reference>
<feature type="domain" description="ChsH2 rubredoxin-like zinc ribbon" evidence="2">
    <location>
        <begin position="6"/>
        <end position="42"/>
    </location>
</feature>
<proteinExistence type="predicted"/>
<evidence type="ECO:0000259" key="1">
    <source>
        <dbReference type="Pfam" id="PF01796"/>
    </source>
</evidence>
<dbReference type="PANTHER" id="PTHR34075:SF5">
    <property type="entry name" value="BLR3430 PROTEIN"/>
    <property type="match status" value="1"/>
</dbReference>
<name>A0A939PD32_9ACTN</name>
<comment type="caution">
    <text evidence="3">The sequence shown here is derived from an EMBL/GenBank/DDBJ whole genome shotgun (WGS) entry which is preliminary data.</text>
</comment>
<sequence length="120" mass="13444">MTEPWWDATRERRLTVQQCSACGERQHYPRAICTGCGGTDLEFAEASGRGTVDSFTVVHRAAHPGWETPYVVARVRLAEGPILLTDLVGADPDHWSCDMPVRVTWRPLADGRHLPLFTKE</sequence>
<protein>
    <submittedName>
        <fullName evidence="3">Zn-ribbon domain-containing OB-fold protein</fullName>
    </submittedName>
</protein>
<gene>
    <name evidence="3" type="ORF">J4573_12135</name>
</gene>
<organism evidence="3 4">
    <name type="scientific">Actinomadura barringtoniae</name>
    <dbReference type="NCBI Taxonomy" id="1427535"/>
    <lineage>
        <taxon>Bacteria</taxon>
        <taxon>Bacillati</taxon>
        <taxon>Actinomycetota</taxon>
        <taxon>Actinomycetes</taxon>
        <taxon>Streptosporangiales</taxon>
        <taxon>Thermomonosporaceae</taxon>
        <taxon>Actinomadura</taxon>
    </lineage>
</organism>
<dbReference type="InterPro" id="IPR022002">
    <property type="entry name" value="ChsH2_Znr"/>
</dbReference>
<dbReference type="Pfam" id="PF01796">
    <property type="entry name" value="OB_ChsH2_C"/>
    <property type="match status" value="1"/>
</dbReference>
<dbReference type="Proteomes" id="UP000669179">
    <property type="component" value="Unassembled WGS sequence"/>
</dbReference>
<feature type="domain" description="ChsH2 C-terminal OB-fold" evidence="1">
    <location>
        <begin position="45"/>
        <end position="106"/>
    </location>
</feature>
<dbReference type="EMBL" id="JAGEOJ010000004">
    <property type="protein sequence ID" value="MBO2447843.1"/>
    <property type="molecule type" value="Genomic_DNA"/>
</dbReference>
<dbReference type="InterPro" id="IPR052513">
    <property type="entry name" value="Thioester_dehydratase-like"/>
</dbReference>
<evidence type="ECO:0000313" key="4">
    <source>
        <dbReference type="Proteomes" id="UP000669179"/>
    </source>
</evidence>
<dbReference type="AlphaFoldDB" id="A0A939PD32"/>
<dbReference type="InterPro" id="IPR012340">
    <property type="entry name" value="NA-bd_OB-fold"/>
</dbReference>
<dbReference type="SUPFAM" id="SSF50249">
    <property type="entry name" value="Nucleic acid-binding proteins"/>
    <property type="match status" value="1"/>
</dbReference>
<dbReference type="Pfam" id="PF12172">
    <property type="entry name" value="zf-ChsH2"/>
    <property type="match status" value="1"/>
</dbReference>